<sequence>MGPQQLMGPIGGGSSSTPAAAFLPEDAARSTASWRSDEWSPSSEPSTAARSASVVSPLHGDAPADAGTAGDRSTSSNTGSSAAAGSDVMDLSSFSAPTAPPVRPTGAPRRRGIARISGETAAALSSQQVIVDLKSICKELVENALDAGSTSIEVRLMDCGLGGLEVRDNGSGISSEDLELIG</sequence>
<dbReference type="Gene3D" id="3.30.565.10">
    <property type="entry name" value="Histidine kinase-like ATPase, C-terminal domain"/>
    <property type="match status" value="1"/>
</dbReference>
<name>U6LZY3_EIMMA</name>
<dbReference type="GeneID" id="25334755"/>
<evidence type="ECO:0000313" key="4">
    <source>
        <dbReference type="EMBL" id="CDJ57311.1"/>
    </source>
</evidence>
<dbReference type="VEuPathDB" id="ToxoDB:EMWEY_00007690"/>
<dbReference type="InterPro" id="IPR003594">
    <property type="entry name" value="HATPase_dom"/>
</dbReference>
<feature type="domain" description="Histidine kinase/HSP90-like ATPase" evidence="3">
    <location>
        <begin position="131"/>
        <end position="181"/>
    </location>
</feature>
<dbReference type="PANTHER" id="PTHR10073:SF52">
    <property type="entry name" value="MISMATCH REPAIR ENDONUCLEASE PMS2"/>
    <property type="match status" value="1"/>
</dbReference>
<keyword evidence="5" id="KW-1185">Reference proteome</keyword>
<evidence type="ECO:0000256" key="2">
    <source>
        <dbReference type="SAM" id="MobiDB-lite"/>
    </source>
</evidence>
<evidence type="ECO:0000256" key="1">
    <source>
        <dbReference type="ARBA" id="ARBA00006082"/>
    </source>
</evidence>
<dbReference type="InterPro" id="IPR038973">
    <property type="entry name" value="MutL/Mlh/Pms-like"/>
</dbReference>
<dbReference type="PANTHER" id="PTHR10073">
    <property type="entry name" value="DNA MISMATCH REPAIR PROTEIN MLH, PMS, MUTL"/>
    <property type="match status" value="1"/>
</dbReference>
<feature type="region of interest" description="Disordered" evidence="2">
    <location>
        <begin position="1"/>
        <end position="109"/>
    </location>
</feature>
<dbReference type="Pfam" id="PF02518">
    <property type="entry name" value="HATPase_c"/>
    <property type="match status" value="1"/>
</dbReference>
<accession>U6LZY3</accession>
<proteinExistence type="inferred from homology"/>
<organism evidence="4 5">
    <name type="scientific">Eimeria maxima</name>
    <name type="common">Coccidian parasite</name>
    <dbReference type="NCBI Taxonomy" id="5804"/>
    <lineage>
        <taxon>Eukaryota</taxon>
        <taxon>Sar</taxon>
        <taxon>Alveolata</taxon>
        <taxon>Apicomplexa</taxon>
        <taxon>Conoidasida</taxon>
        <taxon>Coccidia</taxon>
        <taxon>Eucoccidiorida</taxon>
        <taxon>Eimeriorina</taxon>
        <taxon>Eimeriidae</taxon>
        <taxon>Eimeria</taxon>
    </lineage>
</organism>
<evidence type="ECO:0000259" key="3">
    <source>
        <dbReference type="Pfam" id="PF02518"/>
    </source>
</evidence>
<feature type="compositionally biased region" description="Low complexity" evidence="2">
    <location>
        <begin position="60"/>
        <end position="86"/>
    </location>
</feature>
<dbReference type="GO" id="GO:0032389">
    <property type="term" value="C:MutLalpha complex"/>
    <property type="evidence" value="ECO:0007669"/>
    <property type="project" value="TreeGrafter"/>
</dbReference>
<dbReference type="RefSeq" id="XP_013333961.1">
    <property type="nucleotide sequence ID" value="XM_013478507.1"/>
</dbReference>
<dbReference type="GO" id="GO:0006298">
    <property type="term" value="P:mismatch repair"/>
    <property type="evidence" value="ECO:0007669"/>
    <property type="project" value="InterPro"/>
</dbReference>
<dbReference type="Proteomes" id="UP000030763">
    <property type="component" value="Unassembled WGS sequence"/>
</dbReference>
<dbReference type="AlphaFoldDB" id="U6LZY3"/>
<dbReference type="InterPro" id="IPR036890">
    <property type="entry name" value="HATPase_C_sf"/>
</dbReference>
<protein>
    <recommendedName>
        <fullName evidence="3">Histidine kinase/HSP90-like ATPase domain-containing protein</fullName>
    </recommendedName>
</protein>
<dbReference type="EMBL" id="HG719254">
    <property type="protein sequence ID" value="CDJ57311.1"/>
    <property type="molecule type" value="Genomic_DNA"/>
</dbReference>
<dbReference type="OrthoDB" id="10263226at2759"/>
<gene>
    <name evidence="4" type="ORF">EMWEY_00007690</name>
</gene>
<comment type="similarity">
    <text evidence="1">Belongs to the DNA mismatch repair MutL/HexB family.</text>
</comment>
<dbReference type="GO" id="GO:0140664">
    <property type="term" value="F:ATP-dependent DNA damage sensor activity"/>
    <property type="evidence" value="ECO:0007669"/>
    <property type="project" value="InterPro"/>
</dbReference>
<dbReference type="GO" id="GO:0016887">
    <property type="term" value="F:ATP hydrolysis activity"/>
    <property type="evidence" value="ECO:0007669"/>
    <property type="project" value="InterPro"/>
</dbReference>
<reference evidence="4" key="2">
    <citation type="submission" date="2013-10" db="EMBL/GenBank/DDBJ databases">
        <authorList>
            <person name="Aslett M."/>
        </authorList>
    </citation>
    <scope>NUCLEOTIDE SEQUENCE [LARGE SCALE GENOMIC DNA]</scope>
    <source>
        <strain evidence="4">Weybridge</strain>
    </source>
</reference>
<evidence type="ECO:0000313" key="5">
    <source>
        <dbReference type="Proteomes" id="UP000030763"/>
    </source>
</evidence>
<feature type="compositionally biased region" description="Polar residues" evidence="2">
    <location>
        <begin position="30"/>
        <end position="54"/>
    </location>
</feature>
<reference evidence="4" key="1">
    <citation type="submission" date="2013-10" db="EMBL/GenBank/DDBJ databases">
        <title>Genomic analysis of the causative agents of coccidiosis in chickens.</title>
        <authorList>
            <person name="Reid A.J."/>
            <person name="Blake D."/>
            <person name="Billington K."/>
            <person name="Browne H."/>
            <person name="Dunn M."/>
            <person name="Hung S."/>
            <person name="Kawahara F."/>
            <person name="Miranda-Saavedra D."/>
            <person name="Mourier T."/>
            <person name="Nagra H."/>
            <person name="Otto T.D."/>
            <person name="Rawlings N."/>
            <person name="Sanchez A."/>
            <person name="Sanders M."/>
            <person name="Subramaniam C."/>
            <person name="Tay Y."/>
            <person name="Dear P."/>
            <person name="Doerig C."/>
            <person name="Gruber A."/>
            <person name="Parkinson J."/>
            <person name="Shirley M."/>
            <person name="Wan K.L."/>
            <person name="Berriman M."/>
            <person name="Tomley F."/>
            <person name="Pain A."/>
        </authorList>
    </citation>
    <scope>NUCLEOTIDE SEQUENCE [LARGE SCALE GENOMIC DNA]</scope>
    <source>
        <strain evidence="4">Weybridge</strain>
    </source>
</reference>
<dbReference type="SUPFAM" id="SSF55874">
    <property type="entry name" value="ATPase domain of HSP90 chaperone/DNA topoisomerase II/histidine kinase"/>
    <property type="match status" value="1"/>
</dbReference>